<organism evidence="1 2">
    <name type="scientific">Colletotrichum limetticola</name>
    <dbReference type="NCBI Taxonomy" id="1209924"/>
    <lineage>
        <taxon>Eukaryota</taxon>
        <taxon>Fungi</taxon>
        <taxon>Dikarya</taxon>
        <taxon>Ascomycota</taxon>
        <taxon>Pezizomycotina</taxon>
        <taxon>Sordariomycetes</taxon>
        <taxon>Hypocreomycetidae</taxon>
        <taxon>Glomerellales</taxon>
        <taxon>Glomerellaceae</taxon>
        <taxon>Colletotrichum</taxon>
        <taxon>Colletotrichum acutatum species complex</taxon>
    </lineage>
</organism>
<evidence type="ECO:0000313" key="1">
    <source>
        <dbReference type="EMBL" id="KAK0369164.1"/>
    </source>
</evidence>
<reference evidence="1" key="1">
    <citation type="submission" date="2023-04" db="EMBL/GenBank/DDBJ databases">
        <title>Colletotrichum limetticola genome sequence.</title>
        <authorList>
            <person name="Baroncelli R."/>
        </authorList>
    </citation>
    <scope>NUCLEOTIDE SEQUENCE</scope>
    <source>
        <strain evidence="1">KLA-Anderson</strain>
    </source>
</reference>
<evidence type="ECO:0000313" key="2">
    <source>
        <dbReference type="Proteomes" id="UP001169217"/>
    </source>
</evidence>
<keyword evidence="2" id="KW-1185">Reference proteome</keyword>
<sequence length="113" mass="12765">MFEKPEVAVMGLRKPLVMAVAVGLQTKMWGRHGVRQCEGQRVIKSYSKASITSFHNSHSRTSERGRMYTVRTTMGPACVGQVQQDEVCCQEEATYRSPREGLHLLQLSDLFPH</sequence>
<accession>A0ABQ9PE87</accession>
<protein>
    <submittedName>
        <fullName evidence="1">Uncharacterized protein</fullName>
    </submittedName>
</protein>
<proteinExistence type="predicted"/>
<dbReference type="Proteomes" id="UP001169217">
    <property type="component" value="Unassembled WGS sequence"/>
</dbReference>
<gene>
    <name evidence="1" type="ORF">CLIM01_13481</name>
</gene>
<comment type="caution">
    <text evidence="1">The sequence shown here is derived from an EMBL/GenBank/DDBJ whole genome shotgun (WGS) entry which is preliminary data.</text>
</comment>
<name>A0ABQ9PE87_9PEZI</name>
<dbReference type="EMBL" id="JARUPT010000696">
    <property type="protein sequence ID" value="KAK0369164.1"/>
    <property type="molecule type" value="Genomic_DNA"/>
</dbReference>